<evidence type="ECO:0000313" key="4">
    <source>
        <dbReference type="Proteomes" id="UP000838412"/>
    </source>
</evidence>
<sequence>MPLETGQVLMTWTRRTMNIMSKRTQAVCKIAATLEKKDATTVDELIHAINKSFPNVKTWDCDAMLDIKTFLGNASNDLEQHGCPHGFTFTNGHDEMTRCAWWSSSLSDSKPDLVDPKLERFEIDKFQKGLEAFWQTEALLKAWSENRPTPPPQLTQGERTRIDNLYKSYNKSKKTSEPADPAEQWSQQNEAFGRLERIWTDASRPLFERARARHQWVRLHVLFARIDQQPAVKAVHVSNIRGEQFIVRAKVAEPRTPDLSGRGQVVAHDGPGGGYVPYTLFPTQVRLRREEGQARTMGSYPGRCRDGGQIAKTRVVTLQKEGTLEGSGASRVNKIENDLGATAGEEADGRDDKNVVAAQNNLTVYYDQASGQVRLEGAPSTSRAPVPPTTAGGGRRTNTSEAEMGP</sequence>
<feature type="compositionally biased region" description="Polar residues" evidence="1">
    <location>
        <begin position="396"/>
        <end position="406"/>
    </location>
</feature>
<dbReference type="EMBL" id="OV696697">
    <property type="protein sequence ID" value="CAH1242340.1"/>
    <property type="molecule type" value="Genomic_DNA"/>
</dbReference>
<evidence type="ECO:0000259" key="2">
    <source>
        <dbReference type="Pfam" id="PF25273"/>
    </source>
</evidence>
<dbReference type="PANTHER" id="PTHR33153:SF3">
    <property type="entry name" value="TRAFFICKING PROTEIN PARTICLE COMPLEX SUBUNIT 11 DOMAIN-CONTAINING PROTEIN"/>
    <property type="match status" value="1"/>
</dbReference>
<protein>
    <submittedName>
        <fullName evidence="3">Hypp6593 protein</fullName>
    </submittedName>
</protein>
<dbReference type="InterPro" id="IPR057191">
    <property type="entry name" value="DUF7869"/>
</dbReference>
<evidence type="ECO:0000256" key="1">
    <source>
        <dbReference type="SAM" id="MobiDB-lite"/>
    </source>
</evidence>
<proteinExistence type="predicted"/>
<keyword evidence="4" id="KW-1185">Reference proteome</keyword>
<dbReference type="AlphaFoldDB" id="A0A8K0E4X7"/>
<dbReference type="PANTHER" id="PTHR33153">
    <property type="entry name" value="MYND-TYPE DOMAIN-CONTAINING PROTEIN"/>
    <property type="match status" value="1"/>
</dbReference>
<evidence type="ECO:0000313" key="3">
    <source>
        <dbReference type="EMBL" id="CAH1242340.1"/>
    </source>
</evidence>
<feature type="domain" description="DUF7869" evidence="2">
    <location>
        <begin position="28"/>
        <end position="95"/>
    </location>
</feature>
<gene>
    <name evidence="3" type="primary">Hypp6593</name>
    <name evidence="3" type="ORF">BLAG_LOCUS5640</name>
</gene>
<feature type="region of interest" description="Disordered" evidence="1">
    <location>
        <begin position="369"/>
        <end position="406"/>
    </location>
</feature>
<dbReference type="Pfam" id="PF25273">
    <property type="entry name" value="DUF7869"/>
    <property type="match status" value="1"/>
</dbReference>
<name>A0A8K0E4X7_BRALA</name>
<organism evidence="3 4">
    <name type="scientific">Branchiostoma lanceolatum</name>
    <name type="common">Common lancelet</name>
    <name type="synonym">Amphioxus lanceolatum</name>
    <dbReference type="NCBI Taxonomy" id="7740"/>
    <lineage>
        <taxon>Eukaryota</taxon>
        <taxon>Metazoa</taxon>
        <taxon>Chordata</taxon>
        <taxon>Cephalochordata</taxon>
        <taxon>Leptocardii</taxon>
        <taxon>Amphioxiformes</taxon>
        <taxon>Branchiostomatidae</taxon>
        <taxon>Branchiostoma</taxon>
    </lineage>
</organism>
<accession>A0A8K0E4X7</accession>
<dbReference type="Proteomes" id="UP000838412">
    <property type="component" value="Chromosome 12"/>
</dbReference>
<reference evidence="3" key="1">
    <citation type="submission" date="2022-01" db="EMBL/GenBank/DDBJ databases">
        <authorList>
            <person name="Braso-Vives M."/>
        </authorList>
    </citation>
    <scope>NUCLEOTIDE SEQUENCE</scope>
</reference>